<gene>
    <name evidence="2" type="ORF">EAI_07955</name>
</gene>
<reference evidence="2 3" key="1">
    <citation type="journal article" date="2010" name="Science">
        <title>Genomic comparison of the ants Camponotus floridanus and Harpegnathos saltator.</title>
        <authorList>
            <person name="Bonasio R."/>
            <person name="Zhang G."/>
            <person name="Ye C."/>
            <person name="Mutti N.S."/>
            <person name="Fang X."/>
            <person name="Qin N."/>
            <person name="Donahue G."/>
            <person name="Yang P."/>
            <person name="Li Q."/>
            <person name="Li C."/>
            <person name="Zhang P."/>
            <person name="Huang Z."/>
            <person name="Berger S.L."/>
            <person name="Reinberg D."/>
            <person name="Wang J."/>
            <person name="Liebig J."/>
        </authorList>
    </citation>
    <scope>NUCLEOTIDE SEQUENCE [LARGE SCALE GENOMIC DNA]</scope>
    <source>
        <strain evidence="2 3">R22 G/1</strain>
    </source>
</reference>
<name>E2BXQ4_HARSA</name>
<feature type="region of interest" description="Disordered" evidence="1">
    <location>
        <begin position="22"/>
        <end position="70"/>
    </location>
</feature>
<evidence type="ECO:0000256" key="1">
    <source>
        <dbReference type="SAM" id="MobiDB-lite"/>
    </source>
</evidence>
<evidence type="ECO:0000313" key="2">
    <source>
        <dbReference type="EMBL" id="EFN79528.1"/>
    </source>
</evidence>
<accession>E2BXQ4</accession>
<organism evidence="3">
    <name type="scientific">Harpegnathos saltator</name>
    <name type="common">Jerdon's jumping ant</name>
    <dbReference type="NCBI Taxonomy" id="610380"/>
    <lineage>
        <taxon>Eukaryota</taxon>
        <taxon>Metazoa</taxon>
        <taxon>Ecdysozoa</taxon>
        <taxon>Arthropoda</taxon>
        <taxon>Hexapoda</taxon>
        <taxon>Insecta</taxon>
        <taxon>Pterygota</taxon>
        <taxon>Neoptera</taxon>
        <taxon>Endopterygota</taxon>
        <taxon>Hymenoptera</taxon>
        <taxon>Apocrita</taxon>
        <taxon>Aculeata</taxon>
        <taxon>Formicoidea</taxon>
        <taxon>Formicidae</taxon>
        <taxon>Ponerinae</taxon>
        <taxon>Ponerini</taxon>
        <taxon>Harpegnathos</taxon>
    </lineage>
</organism>
<dbReference type="InParanoid" id="E2BXQ4"/>
<feature type="compositionally biased region" description="Acidic residues" evidence="1">
    <location>
        <begin position="24"/>
        <end position="40"/>
    </location>
</feature>
<dbReference type="AlphaFoldDB" id="E2BXQ4"/>
<dbReference type="EMBL" id="GL451288">
    <property type="protein sequence ID" value="EFN79528.1"/>
    <property type="molecule type" value="Genomic_DNA"/>
</dbReference>
<evidence type="ECO:0000313" key="3">
    <source>
        <dbReference type="Proteomes" id="UP000008237"/>
    </source>
</evidence>
<keyword evidence="3" id="KW-1185">Reference proteome</keyword>
<proteinExistence type="predicted"/>
<protein>
    <submittedName>
        <fullName evidence="2">Uncharacterized protein</fullName>
    </submittedName>
</protein>
<feature type="compositionally biased region" description="Acidic residues" evidence="1">
    <location>
        <begin position="53"/>
        <end position="70"/>
    </location>
</feature>
<dbReference type="Proteomes" id="UP000008237">
    <property type="component" value="Unassembled WGS sequence"/>
</dbReference>
<sequence>MELLSRAELSREEQDQYLKQLLGDFDEESLGPSDSGDEDWFSAQTPAPAAEASDSEESGDKENEEQQELE</sequence>